<feature type="transmembrane region" description="Helical" evidence="1">
    <location>
        <begin position="93"/>
        <end position="113"/>
    </location>
</feature>
<protein>
    <submittedName>
        <fullName evidence="2">DUF1453 family protein</fullName>
    </submittedName>
</protein>
<keyword evidence="1" id="KW-0812">Transmembrane</keyword>
<dbReference type="Proteomes" id="UP001058003">
    <property type="component" value="Chromosome"/>
</dbReference>
<organism evidence="2 3">
    <name type="scientific">Dactylosporangium aurantiacum</name>
    <dbReference type="NCBI Taxonomy" id="35754"/>
    <lineage>
        <taxon>Bacteria</taxon>
        <taxon>Bacillati</taxon>
        <taxon>Actinomycetota</taxon>
        <taxon>Actinomycetes</taxon>
        <taxon>Micromonosporales</taxon>
        <taxon>Micromonosporaceae</taxon>
        <taxon>Dactylosporangium</taxon>
    </lineage>
</organism>
<keyword evidence="1" id="KW-1133">Transmembrane helix</keyword>
<name>A0A9Q9IHB8_9ACTN</name>
<reference evidence="2" key="1">
    <citation type="submission" date="2021-04" db="EMBL/GenBank/DDBJ databases">
        <title>Dactylosporangium aurantiacum NRRL B-8018 full assembly.</title>
        <authorList>
            <person name="Hartkoorn R.C."/>
            <person name="Beaudoing E."/>
            <person name="Hot D."/>
        </authorList>
    </citation>
    <scope>NUCLEOTIDE SEQUENCE</scope>
    <source>
        <strain evidence="2">NRRL B-8018</strain>
    </source>
</reference>
<dbReference type="OrthoDB" id="3530824at2"/>
<keyword evidence="1" id="KW-0472">Membrane</keyword>
<feature type="transmembrane region" description="Helical" evidence="1">
    <location>
        <begin position="63"/>
        <end position="81"/>
    </location>
</feature>
<evidence type="ECO:0000313" key="2">
    <source>
        <dbReference type="EMBL" id="UWZ52575.1"/>
    </source>
</evidence>
<accession>A0A9Q9IHB8</accession>
<evidence type="ECO:0000256" key="1">
    <source>
        <dbReference type="SAM" id="Phobius"/>
    </source>
</evidence>
<gene>
    <name evidence="2" type="ORF">Daura_38980</name>
</gene>
<evidence type="ECO:0000313" key="3">
    <source>
        <dbReference type="Proteomes" id="UP001058003"/>
    </source>
</evidence>
<dbReference type="AlphaFoldDB" id="A0A9Q9IHB8"/>
<dbReference type="KEGG" id="daur:Daura_38980"/>
<feature type="transmembrane region" description="Helical" evidence="1">
    <location>
        <begin position="125"/>
        <end position="147"/>
    </location>
</feature>
<keyword evidence="3" id="KW-1185">Reference proteome</keyword>
<proteinExistence type="predicted"/>
<dbReference type="RefSeq" id="WP_033363700.1">
    <property type="nucleotide sequence ID" value="NZ_CP073767.1"/>
</dbReference>
<dbReference type="EMBL" id="CP073767">
    <property type="protein sequence ID" value="UWZ52575.1"/>
    <property type="molecule type" value="Genomic_DNA"/>
</dbReference>
<sequence length="169" mass="17673">MNLTTTLLVAVAVLYVLVRRFTGEPLQARRLVLPPVLLVGWGGYEVSHAFTGGTLPHAVLDGAVLGAAAVLAAAGGLVRGLTVRVFVRDGHLWYRYTAMTLVVWVALLGVRFAEDAAGRALGADAAVVAAALPFVIGLSFLGEAAVVGRRALATGVPFAPHRDRRPAAR</sequence>